<accession>A0ABD2P376</accession>
<comment type="caution">
    <text evidence="1">The sequence shown here is derived from an EMBL/GenBank/DDBJ whole genome shotgun (WGS) entry which is preliminary data.</text>
</comment>
<organism evidence="1 2">
    <name type="scientific">Cryptolaemus montrouzieri</name>
    <dbReference type="NCBI Taxonomy" id="559131"/>
    <lineage>
        <taxon>Eukaryota</taxon>
        <taxon>Metazoa</taxon>
        <taxon>Ecdysozoa</taxon>
        <taxon>Arthropoda</taxon>
        <taxon>Hexapoda</taxon>
        <taxon>Insecta</taxon>
        <taxon>Pterygota</taxon>
        <taxon>Neoptera</taxon>
        <taxon>Endopterygota</taxon>
        <taxon>Coleoptera</taxon>
        <taxon>Polyphaga</taxon>
        <taxon>Cucujiformia</taxon>
        <taxon>Coccinelloidea</taxon>
        <taxon>Coccinellidae</taxon>
        <taxon>Scymninae</taxon>
        <taxon>Scymnini</taxon>
        <taxon>Cryptolaemus</taxon>
    </lineage>
</organism>
<dbReference type="EMBL" id="JABFTP020000168">
    <property type="protein sequence ID" value="KAL3285436.1"/>
    <property type="molecule type" value="Genomic_DNA"/>
</dbReference>
<dbReference type="Proteomes" id="UP001516400">
    <property type="component" value="Unassembled WGS sequence"/>
</dbReference>
<evidence type="ECO:0000313" key="2">
    <source>
        <dbReference type="Proteomes" id="UP001516400"/>
    </source>
</evidence>
<keyword evidence="2" id="KW-1185">Reference proteome</keyword>
<gene>
    <name evidence="1" type="ORF">HHI36_023988</name>
</gene>
<dbReference type="AlphaFoldDB" id="A0ABD2P376"/>
<proteinExistence type="predicted"/>
<name>A0ABD2P376_9CUCU</name>
<evidence type="ECO:0000313" key="1">
    <source>
        <dbReference type="EMBL" id="KAL3285436.1"/>
    </source>
</evidence>
<reference evidence="1 2" key="1">
    <citation type="journal article" date="2021" name="BMC Biol.">
        <title>Horizontally acquired antibacterial genes associated with adaptive radiation of ladybird beetles.</title>
        <authorList>
            <person name="Li H.S."/>
            <person name="Tang X.F."/>
            <person name="Huang Y.H."/>
            <person name="Xu Z.Y."/>
            <person name="Chen M.L."/>
            <person name="Du X.Y."/>
            <person name="Qiu B.Y."/>
            <person name="Chen P.T."/>
            <person name="Zhang W."/>
            <person name="Slipinski A."/>
            <person name="Escalona H.E."/>
            <person name="Waterhouse R.M."/>
            <person name="Zwick A."/>
            <person name="Pang H."/>
        </authorList>
    </citation>
    <scope>NUCLEOTIDE SEQUENCE [LARGE SCALE GENOMIC DNA]</scope>
    <source>
        <strain evidence="1">SYSU2018</strain>
    </source>
</reference>
<sequence length="81" mass="9181">MPDDSAMTGSRSGRILQKPFARPSSPLIGFILWEKFLKVALIRNKVKSTGPESGQEREKGQRWHLGHELEDSKVFCRGRLS</sequence>
<protein>
    <submittedName>
        <fullName evidence="1">Uncharacterized protein</fullName>
    </submittedName>
</protein>